<proteinExistence type="predicted"/>
<dbReference type="EMBL" id="VTOX01000005">
    <property type="protein sequence ID" value="NKE67066.1"/>
    <property type="molecule type" value="Genomic_DNA"/>
</dbReference>
<dbReference type="SUPFAM" id="SSF56059">
    <property type="entry name" value="Glutathione synthetase ATP-binding domain-like"/>
    <property type="match status" value="1"/>
</dbReference>
<name>A0A7X6DH35_9BURK</name>
<comment type="caution">
    <text evidence="2">The sequence shown here is derived from an EMBL/GenBank/DDBJ whole genome shotgun (WGS) entry which is preliminary data.</text>
</comment>
<keyword evidence="3" id="KW-1185">Reference proteome</keyword>
<evidence type="ECO:0000313" key="2">
    <source>
        <dbReference type="EMBL" id="NKE67066.1"/>
    </source>
</evidence>
<dbReference type="InterPro" id="IPR021519">
    <property type="entry name" value="DUF3182"/>
</dbReference>
<dbReference type="Pfam" id="PF11379">
    <property type="entry name" value="DUF3182"/>
    <property type="match status" value="1"/>
</dbReference>
<dbReference type="AlphaFoldDB" id="A0A7X6DH35"/>
<dbReference type="Proteomes" id="UP000521868">
    <property type="component" value="Unassembled WGS sequence"/>
</dbReference>
<evidence type="ECO:0000256" key="1">
    <source>
        <dbReference type="SAM" id="MobiDB-lite"/>
    </source>
</evidence>
<sequence>MAATPSSLRAGASRRPLPGQSRPGSASRPTRPRPAHPSECATAFGSHTVSLQPSPAGPRGVVVTHAPDEHDHASEHERITHLAFARQLAALRGYEASGAYQPGRHGASHLYFLPSTTLTTDQAVALGIHCVDDLFGGVVPYPFVATKAISHPLVGPDAAAIPGWNPAFASCAGDTVLAGYSVFSLQDAGRAGMKLLAQGPVRVKPVRATGGRGQSVARDAAELERSLAAADASELARHGLVLEQDLDQVRTFSVGQVQVAGLMASYYGWQRLTRDNRGEEVFGGSELVVARGGLESLLEPDPGPEIRHAIEQARRYDACVASCYPGFFASRRNYDVALGRDAAGQWRSGVLEQSWRAGGATGAELAALEVFRREPARTRVRTRCVEIFGASPEPPPGATVHFRAIDPQVGLLTKYTVVEPHVDAH</sequence>
<organism evidence="2 3">
    <name type="scientific">Ramlibacter lithotrophicus</name>
    <dbReference type="NCBI Taxonomy" id="2606681"/>
    <lineage>
        <taxon>Bacteria</taxon>
        <taxon>Pseudomonadati</taxon>
        <taxon>Pseudomonadota</taxon>
        <taxon>Betaproteobacteria</taxon>
        <taxon>Burkholderiales</taxon>
        <taxon>Comamonadaceae</taxon>
        <taxon>Ramlibacter</taxon>
    </lineage>
</organism>
<protein>
    <submittedName>
        <fullName evidence="2">DUF3182 family protein</fullName>
    </submittedName>
</protein>
<gene>
    <name evidence="2" type="ORF">RAMLITH_14650</name>
</gene>
<accession>A0A7X6DH35</accession>
<reference evidence="2 3" key="1">
    <citation type="journal article" date="2020" name="Nature">
        <title>Bacterial chemolithoautotrophy via manganese oxidation.</title>
        <authorList>
            <person name="Yu H."/>
            <person name="Leadbetter J.R."/>
        </authorList>
    </citation>
    <scope>NUCLEOTIDE SEQUENCE [LARGE SCALE GENOMIC DNA]</scope>
    <source>
        <strain evidence="2 3">RBP-1</strain>
    </source>
</reference>
<feature type="region of interest" description="Disordered" evidence="1">
    <location>
        <begin position="1"/>
        <end position="41"/>
    </location>
</feature>
<evidence type="ECO:0000313" key="3">
    <source>
        <dbReference type="Proteomes" id="UP000521868"/>
    </source>
</evidence>